<accession>A0A9W8JU87</accession>
<name>A0A9W8JU87_9AGAR</name>
<dbReference type="EMBL" id="JANKHO010001336">
    <property type="protein sequence ID" value="KAJ3502057.1"/>
    <property type="molecule type" value="Genomic_DNA"/>
</dbReference>
<dbReference type="Proteomes" id="UP001148786">
    <property type="component" value="Unassembled WGS sequence"/>
</dbReference>
<evidence type="ECO:0000313" key="1">
    <source>
        <dbReference type="EMBL" id="KAJ3502057.1"/>
    </source>
</evidence>
<protein>
    <submittedName>
        <fullName evidence="1">Uncharacterized protein</fullName>
    </submittedName>
</protein>
<dbReference type="AlphaFoldDB" id="A0A9W8JU87"/>
<keyword evidence="2" id="KW-1185">Reference proteome</keyword>
<gene>
    <name evidence="1" type="ORF">NLJ89_g9060</name>
</gene>
<evidence type="ECO:0000313" key="2">
    <source>
        <dbReference type="Proteomes" id="UP001148786"/>
    </source>
</evidence>
<proteinExistence type="predicted"/>
<sequence length="108" mass="12661">MKVLSEIEAHPHIDACYLRNSSIRRYTLPDILSLIPDGVDIVRFRIEAILTKWASSVDATLYEVGWMETELIWVLVHAKRRGSLRLQRRERSKYRFVPFNVEDGFVTV</sequence>
<organism evidence="1 2">
    <name type="scientific">Agrocybe chaxingu</name>
    <dbReference type="NCBI Taxonomy" id="84603"/>
    <lineage>
        <taxon>Eukaryota</taxon>
        <taxon>Fungi</taxon>
        <taxon>Dikarya</taxon>
        <taxon>Basidiomycota</taxon>
        <taxon>Agaricomycotina</taxon>
        <taxon>Agaricomycetes</taxon>
        <taxon>Agaricomycetidae</taxon>
        <taxon>Agaricales</taxon>
        <taxon>Agaricineae</taxon>
        <taxon>Strophariaceae</taxon>
        <taxon>Agrocybe</taxon>
    </lineage>
</organism>
<comment type="caution">
    <text evidence="1">The sequence shown here is derived from an EMBL/GenBank/DDBJ whole genome shotgun (WGS) entry which is preliminary data.</text>
</comment>
<reference evidence="1" key="1">
    <citation type="submission" date="2022-07" db="EMBL/GenBank/DDBJ databases">
        <title>Genome Sequence of Agrocybe chaxingu.</title>
        <authorList>
            <person name="Buettner E."/>
        </authorList>
    </citation>
    <scope>NUCLEOTIDE SEQUENCE</scope>
    <source>
        <strain evidence="1">MP-N11</strain>
    </source>
</reference>